<dbReference type="Pfam" id="PF21235">
    <property type="entry name" value="UBA_ARI1"/>
    <property type="match status" value="1"/>
</dbReference>
<sequence length="228" mass="25548">MSSDYEFSDGEEAYSDDEEMIDGTQDEEGGTDDSQDEMEMDNFGDDFKVVPKGKRKPYEVEYESLSQQAVERLMQRDVDHICGIFGVDASVASLLLRYLKWNKERLIEKYMDNATAVLVAAGVTVPEAIPQAAKPSSRRPTTRGLTKPTKSSKSPTLAYTTPKALQRTTSRKPDEPFVCQICFNDAPDMQTLALDCEHTFCSDCWTDYVVSKIKDESEHAIRPGCASR</sequence>
<evidence type="ECO:0000256" key="5">
    <source>
        <dbReference type="SAM" id="MobiDB-lite"/>
    </source>
</evidence>
<evidence type="ECO:0000256" key="1">
    <source>
        <dbReference type="ARBA" id="ARBA00022723"/>
    </source>
</evidence>
<accession>A0A9W8JVI7</accession>
<dbReference type="SUPFAM" id="SSF57850">
    <property type="entry name" value="RING/U-box"/>
    <property type="match status" value="1"/>
</dbReference>
<keyword evidence="2 4" id="KW-0863">Zinc-finger</keyword>
<name>A0A9W8JVI7_9AGAR</name>
<evidence type="ECO:0000259" key="6">
    <source>
        <dbReference type="PROSITE" id="PS50089"/>
    </source>
</evidence>
<evidence type="ECO:0000256" key="2">
    <source>
        <dbReference type="ARBA" id="ARBA00022771"/>
    </source>
</evidence>
<dbReference type="Gene3D" id="3.30.40.10">
    <property type="entry name" value="Zinc/RING finger domain, C3HC4 (zinc finger)"/>
    <property type="match status" value="1"/>
</dbReference>
<evidence type="ECO:0000313" key="7">
    <source>
        <dbReference type="EMBL" id="KAJ3504265.1"/>
    </source>
</evidence>
<feature type="domain" description="RING-type" evidence="6">
    <location>
        <begin position="179"/>
        <end position="225"/>
    </location>
</feature>
<keyword evidence="1" id="KW-0479">Metal-binding</keyword>
<gene>
    <name evidence="7" type="ORF">NLJ89_g8029</name>
</gene>
<proteinExistence type="predicted"/>
<evidence type="ECO:0000256" key="3">
    <source>
        <dbReference type="ARBA" id="ARBA00022833"/>
    </source>
</evidence>
<dbReference type="EMBL" id="JANKHO010001032">
    <property type="protein sequence ID" value="KAJ3504265.1"/>
    <property type="molecule type" value="Genomic_DNA"/>
</dbReference>
<evidence type="ECO:0000256" key="4">
    <source>
        <dbReference type="PROSITE-ProRule" id="PRU00175"/>
    </source>
</evidence>
<keyword evidence="8" id="KW-1185">Reference proteome</keyword>
<feature type="compositionally biased region" description="Polar residues" evidence="5">
    <location>
        <begin position="148"/>
        <end position="159"/>
    </location>
</feature>
<dbReference type="InterPro" id="IPR018957">
    <property type="entry name" value="Znf_C3HC4_RING-type"/>
</dbReference>
<dbReference type="InterPro" id="IPR001841">
    <property type="entry name" value="Znf_RING"/>
</dbReference>
<dbReference type="PROSITE" id="PS50089">
    <property type="entry name" value="ZF_RING_2"/>
    <property type="match status" value="1"/>
</dbReference>
<feature type="region of interest" description="Disordered" evidence="5">
    <location>
        <begin position="130"/>
        <end position="169"/>
    </location>
</feature>
<protein>
    <recommendedName>
        <fullName evidence="6">RING-type domain-containing protein</fullName>
    </recommendedName>
</protein>
<organism evidence="7 8">
    <name type="scientific">Agrocybe chaxingu</name>
    <dbReference type="NCBI Taxonomy" id="84603"/>
    <lineage>
        <taxon>Eukaryota</taxon>
        <taxon>Fungi</taxon>
        <taxon>Dikarya</taxon>
        <taxon>Basidiomycota</taxon>
        <taxon>Agaricomycotina</taxon>
        <taxon>Agaricomycetes</taxon>
        <taxon>Agaricomycetidae</taxon>
        <taxon>Agaricales</taxon>
        <taxon>Agaricineae</taxon>
        <taxon>Strophariaceae</taxon>
        <taxon>Agrocybe</taxon>
    </lineage>
</organism>
<reference evidence="7" key="1">
    <citation type="submission" date="2022-07" db="EMBL/GenBank/DDBJ databases">
        <title>Genome Sequence of Agrocybe chaxingu.</title>
        <authorList>
            <person name="Buettner E."/>
        </authorList>
    </citation>
    <scope>NUCLEOTIDE SEQUENCE</scope>
    <source>
        <strain evidence="7">MP-N11</strain>
    </source>
</reference>
<dbReference type="AlphaFoldDB" id="A0A9W8JVI7"/>
<dbReference type="InterPro" id="IPR048962">
    <property type="entry name" value="ARIH1-like_UBL"/>
</dbReference>
<dbReference type="Proteomes" id="UP001148786">
    <property type="component" value="Unassembled WGS sequence"/>
</dbReference>
<feature type="region of interest" description="Disordered" evidence="5">
    <location>
        <begin position="1"/>
        <end position="43"/>
    </location>
</feature>
<dbReference type="OrthoDB" id="10009520at2759"/>
<evidence type="ECO:0000313" key="8">
    <source>
        <dbReference type="Proteomes" id="UP001148786"/>
    </source>
</evidence>
<comment type="caution">
    <text evidence="7">The sequence shown here is derived from an EMBL/GenBank/DDBJ whole genome shotgun (WGS) entry which is preliminary data.</text>
</comment>
<keyword evidence="3" id="KW-0862">Zinc</keyword>
<dbReference type="Pfam" id="PF00097">
    <property type="entry name" value="zf-C3HC4"/>
    <property type="match status" value="1"/>
</dbReference>
<dbReference type="GO" id="GO:0008270">
    <property type="term" value="F:zinc ion binding"/>
    <property type="evidence" value="ECO:0007669"/>
    <property type="project" value="UniProtKB-KW"/>
</dbReference>
<dbReference type="InterPro" id="IPR013083">
    <property type="entry name" value="Znf_RING/FYVE/PHD"/>
</dbReference>